<feature type="domain" description="VOC" evidence="1">
    <location>
        <begin position="10"/>
        <end position="136"/>
    </location>
</feature>
<dbReference type="PROSITE" id="PS51819">
    <property type="entry name" value="VOC"/>
    <property type="match status" value="1"/>
</dbReference>
<dbReference type="KEGG" id="nfn:NFRAN_2581"/>
<sequence length="158" mass="17638">MNEAKKNPERYRSITPMLVVKNALKAIEYYKRVFGAVEKGIMMMPDNKSVAHAELEIGNSIIMLSDEFPEMKCLSPSTIGGSPVSLYLFVDDVDKTFNLAVSEGATSLEPVTDQFWGDRHGVIKDPFGHIWSIATHIKDLSEEEIKKAATEAFSKMPK</sequence>
<gene>
    <name evidence="2" type="ORF">NFRAN_2581</name>
</gene>
<dbReference type="GeneID" id="39421744"/>
<dbReference type="CDD" id="cd07246">
    <property type="entry name" value="VOC_like"/>
    <property type="match status" value="1"/>
</dbReference>
<dbReference type="InterPro" id="IPR029068">
    <property type="entry name" value="Glyas_Bleomycin-R_OHBP_Dase"/>
</dbReference>
<evidence type="ECO:0000259" key="1">
    <source>
        <dbReference type="PROSITE" id="PS51819"/>
    </source>
</evidence>
<evidence type="ECO:0000313" key="2">
    <source>
        <dbReference type="EMBL" id="VFJ14903.1"/>
    </source>
</evidence>
<dbReference type="OrthoDB" id="144489at2157"/>
<dbReference type="PANTHER" id="PTHR34109">
    <property type="entry name" value="BNAUNNG04460D PROTEIN-RELATED"/>
    <property type="match status" value="1"/>
</dbReference>
<evidence type="ECO:0000313" key="3">
    <source>
        <dbReference type="Proteomes" id="UP000294299"/>
    </source>
</evidence>
<dbReference type="AlphaFoldDB" id="A0A484IAX3"/>
<dbReference type="Gene3D" id="3.30.720.120">
    <property type="match status" value="1"/>
</dbReference>
<keyword evidence="3" id="KW-1185">Reference proteome</keyword>
<reference evidence="2 3" key="1">
    <citation type="submission" date="2019-02" db="EMBL/GenBank/DDBJ databases">
        <authorList>
            <person name="Lehtovirta-Morley E L."/>
        </authorList>
    </citation>
    <scope>NUCLEOTIDE SEQUENCE [LARGE SCALE GENOMIC DNA]</scope>
    <source>
        <strain evidence="2">NFRAN1</strain>
    </source>
</reference>
<dbReference type="SUPFAM" id="SSF54593">
    <property type="entry name" value="Glyoxalase/Bleomycin resistance protein/Dihydroxybiphenyl dioxygenase"/>
    <property type="match status" value="1"/>
</dbReference>
<dbReference type="InterPro" id="IPR004360">
    <property type="entry name" value="Glyas_Fos-R_dOase_dom"/>
</dbReference>
<protein>
    <recommendedName>
        <fullName evidence="1">VOC domain-containing protein</fullName>
    </recommendedName>
</protein>
<accession>A0A484IAX3</accession>
<dbReference type="InterPro" id="IPR037523">
    <property type="entry name" value="VOC_core"/>
</dbReference>
<dbReference type="RefSeq" id="WP_134484975.1">
    <property type="nucleotide sequence ID" value="NZ_LR216287.1"/>
</dbReference>
<name>A0A484IAX3_9ARCH</name>
<dbReference type="PANTHER" id="PTHR34109:SF1">
    <property type="entry name" value="VOC DOMAIN-CONTAINING PROTEIN"/>
    <property type="match status" value="1"/>
</dbReference>
<organism evidence="2 3">
    <name type="scientific">Candidatus Nitrosocosmicus franklandianus</name>
    <dbReference type="NCBI Taxonomy" id="1798806"/>
    <lineage>
        <taxon>Archaea</taxon>
        <taxon>Nitrososphaerota</taxon>
        <taxon>Nitrososphaeria</taxon>
        <taxon>Nitrososphaerales</taxon>
        <taxon>Nitrososphaeraceae</taxon>
        <taxon>Candidatus Nitrosocosmicus</taxon>
    </lineage>
</organism>
<dbReference type="Pfam" id="PF00903">
    <property type="entry name" value="Glyoxalase"/>
    <property type="match status" value="1"/>
</dbReference>
<dbReference type="EMBL" id="LR216287">
    <property type="protein sequence ID" value="VFJ14903.1"/>
    <property type="molecule type" value="Genomic_DNA"/>
</dbReference>
<proteinExistence type="predicted"/>
<dbReference type="Proteomes" id="UP000294299">
    <property type="component" value="Chromosome NFRAN"/>
</dbReference>
<dbReference type="Gene3D" id="3.30.720.110">
    <property type="match status" value="1"/>
</dbReference>